<accession>A0A2S7EPD2</accession>
<dbReference type="OrthoDB" id="6040834at2"/>
<proteinExistence type="predicted"/>
<comment type="caution">
    <text evidence="1">The sequence shown here is derived from an EMBL/GenBank/DDBJ whole genome shotgun (WGS) entry which is preliminary data.</text>
</comment>
<dbReference type="EMBL" id="MDEJ01000052">
    <property type="protein sequence ID" value="PPU94097.1"/>
    <property type="molecule type" value="Genomic_DNA"/>
</dbReference>
<evidence type="ECO:0000313" key="1">
    <source>
        <dbReference type="EMBL" id="PPU94097.1"/>
    </source>
</evidence>
<sequence>MIVLSSQAGKRQPGRIEISYMPRFGRLDVMIFKPNIAFGRDASDICIKCVGSLAAWDRPNFAYVDIYDNAPSPEEPGDKTSYRASLATFPHRQCLGWMAYVAQVVTKQQLPLAADIVPVKGGSIIVAVDEPFDLANKEHIKRANQIEMDMNDLGLLAVIDPTF</sequence>
<gene>
    <name evidence="1" type="ORF">XpopCFBP1817_10215</name>
</gene>
<dbReference type="Proteomes" id="UP000239939">
    <property type="component" value="Unassembled WGS sequence"/>
</dbReference>
<name>A0A2S7EPD2_9XANT</name>
<dbReference type="AlphaFoldDB" id="A0A2S7EPD2"/>
<organism evidence="1 2">
    <name type="scientific">Xanthomonas populi</name>
    <dbReference type="NCBI Taxonomy" id="53414"/>
    <lineage>
        <taxon>Bacteria</taxon>
        <taxon>Pseudomonadati</taxon>
        <taxon>Pseudomonadota</taxon>
        <taxon>Gammaproteobacteria</taxon>
        <taxon>Lysobacterales</taxon>
        <taxon>Lysobacteraceae</taxon>
        <taxon>Xanthomonas</taxon>
    </lineage>
</organism>
<protein>
    <submittedName>
        <fullName evidence="1">Uncharacterized protein</fullName>
    </submittedName>
</protein>
<reference evidence="2" key="1">
    <citation type="submission" date="2016-08" db="EMBL/GenBank/DDBJ databases">
        <authorList>
            <person name="Merda D."/>
            <person name="Briand M."/>
            <person name="Taghouti G."/>
            <person name="Carrere S."/>
            <person name="Gouzy J."/>
            <person name="Portier P."/>
            <person name="Jacques M.-A."/>
            <person name="Fischer-Le Saux M."/>
        </authorList>
    </citation>
    <scope>NUCLEOTIDE SEQUENCE [LARGE SCALE GENOMIC DNA]</scope>
    <source>
        <strain evidence="2">CFBP1817</strain>
    </source>
</reference>
<keyword evidence="2" id="KW-1185">Reference proteome</keyword>
<evidence type="ECO:0000313" key="2">
    <source>
        <dbReference type="Proteomes" id="UP000239939"/>
    </source>
</evidence>